<organism evidence="1 2">
    <name type="scientific">Acidithiobacillus sulfurivorans</name>
    <dbReference type="NCBI Taxonomy" id="1958756"/>
    <lineage>
        <taxon>Bacteria</taxon>
        <taxon>Pseudomonadati</taxon>
        <taxon>Pseudomonadota</taxon>
        <taxon>Acidithiobacillia</taxon>
        <taxon>Acidithiobacillales</taxon>
        <taxon>Acidithiobacillaceae</taxon>
        <taxon>Acidithiobacillus</taxon>
    </lineage>
</organism>
<dbReference type="EMBL" id="JAAOMP010000158">
    <property type="protein sequence ID" value="MBU2761398.1"/>
    <property type="molecule type" value="Genomic_DNA"/>
</dbReference>
<accession>A0ABS6A210</accession>
<evidence type="ECO:0000313" key="2">
    <source>
        <dbReference type="Proteomes" id="UP000755654"/>
    </source>
</evidence>
<reference evidence="1 2" key="1">
    <citation type="journal article" date="2021" name="ISME J.">
        <title>Genomic evolution of the class Acidithiobacillia: deep-branching Proteobacteria living in extreme acidic conditions.</title>
        <authorList>
            <person name="Moya-Beltran A."/>
            <person name="Beard S."/>
            <person name="Rojas-Villalobos C."/>
            <person name="Issotta F."/>
            <person name="Gallardo Y."/>
            <person name="Ulloa R."/>
            <person name="Giaveno A."/>
            <person name="Degli Esposti M."/>
            <person name="Johnson D.B."/>
            <person name="Quatrini R."/>
        </authorList>
    </citation>
    <scope>NUCLEOTIDE SEQUENCE [LARGE SCALE GENOMIC DNA]</scope>
    <source>
        <strain evidence="1 2">RW2</strain>
    </source>
</reference>
<name>A0ABS6A210_9PROT</name>
<protein>
    <submittedName>
        <fullName evidence="1">Uncharacterized protein</fullName>
    </submittedName>
</protein>
<proteinExistence type="predicted"/>
<gene>
    <name evidence="1" type="ORF">HAP95_14785</name>
</gene>
<evidence type="ECO:0000313" key="1">
    <source>
        <dbReference type="EMBL" id="MBU2761398.1"/>
    </source>
</evidence>
<sequence>MAIWLWIVNPLHERRITVSSGLADVFRCMSLLWLQRNPLLIDWMAQREVVTAFKE</sequence>
<keyword evidence="2" id="KW-1185">Reference proteome</keyword>
<comment type="caution">
    <text evidence="1">The sequence shown here is derived from an EMBL/GenBank/DDBJ whole genome shotgun (WGS) entry which is preliminary data.</text>
</comment>
<dbReference type="Proteomes" id="UP000755654">
    <property type="component" value="Unassembled WGS sequence"/>
</dbReference>
<dbReference type="RefSeq" id="WP_215884911.1">
    <property type="nucleotide sequence ID" value="NZ_JAAOMP010000158.1"/>
</dbReference>